<feature type="domain" description="HTH araC/xylS-type" evidence="8">
    <location>
        <begin position="430"/>
        <end position="528"/>
    </location>
</feature>
<evidence type="ECO:0000256" key="7">
    <source>
        <dbReference type="SAM" id="Coils"/>
    </source>
</evidence>
<name>A0A6L5X5H5_9FIRM</name>
<dbReference type="PROSITE" id="PS01124">
    <property type="entry name" value="HTH_ARAC_FAMILY_2"/>
    <property type="match status" value="1"/>
</dbReference>
<dbReference type="Pfam" id="PF17853">
    <property type="entry name" value="GGDEF_2"/>
    <property type="match status" value="1"/>
</dbReference>
<reference evidence="10 11" key="1">
    <citation type="submission" date="2019-08" db="EMBL/GenBank/DDBJ databases">
        <title>In-depth cultivation of the pig gut microbiome towards novel bacterial diversity and tailored functional studies.</title>
        <authorList>
            <person name="Wylensek D."/>
            <person name="Hitch T.C.A."/>
            <person name="Clavel T."/>
        </authorList>
    </citation>
    <scope>NUCLEOTIDE SEQUENCE [LARGE SCALE GENOMIC DNA]</scope>
    <source>
        <strain evidence="10 11">Oil+RF-744-WCA-WT-11</strain>
    </source>
</reference>
<keyword evidence="4" id="KW-0804">Transcription</keyword>
<keyword evidence="6" id="KW-0597">Phosphoprotein</keyword>
<dbReference type="InterPro" id="IPR018062">
    <property type="entry name" value="HTH_AraC-typ_CS"/>
</dbReference>
<comment type="function">
    <text evidence="5">May play the central regulatory role in sporulation. It may be an element of the effector pathway responsible for the activation of sporulation genes in response to nutritional stress. Spo0A may act in concert with spo0H (a sigma factor) to control the expression of some genes that are critical to the sporulation process.</text>
</comment>
<gene>
    <name evidence="10" type="ORF">FYJ35_06215</name>
</gene>
<dbReference type="SMART" id="SM00448">
    <property type="entry name" value="REC"/>
    <property type="match status" value="1"/>
</dbReference>
<feature type="modified residue" description="4-aspartylphosphate" evidence="6">
    <location>
        <position position="55"/>
    </location>
</feature>
<comment type="caution">
    <text evidence="10">The sequence shown here is derived from an EMBL/GenBank/DDBJ whole genome shotgun (WGS) entry which is preliminary data.</text>
</comment>
<evidence type="ECO:0000256" key="2">
    <source>
        <dbReference type="ARBA" id="ARBA00023015"/>
    </source>
</evidence>
<protein>
    <recommendedName>
        <fullName evidence="1">Stage 0 sporulation protein A homolog</fullName>
    </recommendedName>
</protein>
<evidence type="ECO:0000256" key="1">
    <source>
        <dbReference type="ARBA" id="ARBA00018672"/>
    </source>
</evidence>
<evidence type="ECO:0000256" key="3">
    <source>
        <dbReference type="ARBA" id="ARBA00023125"/>
    </source>
</evidence>
<evidence type="ECO:0000256" key="5">
    <source>
        <dbReference type="ARBA" id="ARBA00024867"/>
    </source>
</evidence>
<dbReference type="PROSITE" id="PS00041">
    <property type="entry name" value="HTH_ARAC_FAMILY_1"/>
    <property type="match status" value="1"/>
</dbReference>
<proteinExistence type="predicted"/>
<evidence type="ECO:0000256" key="6">
    <source>
        <dbReference type="PROSITE-ProRule" id="PRU00169"/>
    </source>
</evidence>
<dbReference type="GO" id="GO:0000160">
    <property type="term" value="P:phosphorelay signal transduction system"/>
    <property type="evidence" value="ECO:0007669"/>
    <property type="project" value="InterPro"/>
</dbReference>
<dbReference type="InterPro" id="IPR041522">
    <property type="entry name" value="CdaR_GGDEF"/>
</dbReference>
<dbReference type="AlphaFoldDB" id="A0A6L5X5H5"/>
<dbReference type="Proteomes" id="UP000481852">
    <property type="component" value="Unassembled WGS sequence"/>
</dbReference>
<dbReference type="PANTHER" id="PTHR43280:SF2">
    <property type="entry name" value="HTH-TYPE TRANSCRIPTIONAL REGULATOR EXSA"/>
    <property type="match status" value="1"/>
</dbReference>
<evidence type="ECO:0000259" key="8">
    <source>
        <dbReference type="PROSITE" id="PS01124"/>
    </source>
</evidence>
<dbReference type="SUPFAM" id="SSF46689">
    <property type="entry name" value="Homeodomain-like"/>
    <property type="match status" value="2"/>
</dbReference>
<dbReference type="SMART" id="SM00342">
    <property type="entry name" value="HTH_ARAC"/>
    <property type="match status" value="1"/>
</dbReference>
<dbReference type="Gene3D" id="1.10.10.60">
    <property type="entry name" value="Homeodomain-like"/>
    <property type="match status" value="2"/>
</dbReference>
<accession>A0A6L5X5H5</accession>
<dbReference type="InterPro" id="IPR009057">
    <property type="entry name" value="Homeodomain-like_sf"/>
</dbReference>
<dbReference type="RefSeq" id="WP_154524655.1">
    <property type="nucleotide sequence ID" value="NZ_JAXFDQ010000002.1"/>
</dbReference>
<dbReference type="Gene3D" id="3.40.50.2300">
    <property type="match status" value="1"/>
</dbReference>
<dbReference type="InterPro" id="IPR018060">
    <property type="entry name" value="HTH_AraC"/>
</dbReference>
<dbReference type="Pfam" id="PF12833">
    <property type="entry name" value="HTH_18"/>
    <property type="match status" value="1"/>
</dbReference>
<dbReference type="PROSITE" id="PS50110">
    <property type="entry name" value="RESPONSE_REGULATORY"/>
    <property type="match status" value="1"/>
</dbReference>
<keyword evidence="11" id="KW-1185">Reference proteome</keyword>
<dbReference type="EMBL" id="VULZ01000005">
    <property type="protein sequence ID" value="MSS14638.1"/>
    <property type="molecule type" value="Genomic_DNA"/>
</dbReference>
<organism evidence="10 11">
    <name type="scientific">Porcincola intestinalis</name>
    <dbReference type="NCBI Taxonomy" id="2606632"/>
    <lineage>
        <taxon>Bacteria</taxon>
        <taxon>Bacillati</taxon>
        <taxon>Bacillota</taxon>
        <taxon>Clostridia</taxon>
        <taxon>Lachnospirales</taxon>
        <taxon>Lachnospiraceae</taxon>
        <taxon>Porcincola</taxon>
    </lineage>
</organism>
<dbReference type="GO" id="GO:0003700">
    <property type="term" value="F:DNA-binding transcription factor activity"/>
    <property type="evidence" value="ECO:0007669"/>
    <property type="project" value="InterPro"/>
</dbReference>
<feature type="domain" description="Response regulatory" evidence="9">
    <location>
        <begin position="3"/>
        <end position="120"/>
    </location>
</feature>
<dbReference type="GO" id="GO:0043565">
    <property type="term" value="F:sequence-specific DNA binding"/>
    <property type="evidence" value="ECO:0007669"/>
    <property type="project" value="InterPro"/>
</dbReference>
<evidence type="ECO:0000259" key="9">
    <source>
        <dbReference type="PROSITE" id="PS50110"/>
    </source>
</evidence>
<dbReference type="InterPro" id="IPR001789">
    <property type="entry name" value="Sig_transdc_resp-reg_receiver"/>
</dbReference>
<dbReference type="Pfam" id="PF00072">
    <property type="entry name" value="Response_reg"/>
    <property type="match status" value="1"/>
</dbReference>
<evidence type="ECO:0000313" key="10">
    <source>
        <dbReference type="EMBL" id="MSS14638.1"/>
    </source>
</evidence>
<keyword evidence="7" id="KW-0175">Coiled coil</keyword>
<sequence length="534" mass="61048">MYRLLIADDEGIMLESFTEIIRKQFGDRIAVSTAKSGRAAIEQAESFHPDIIFMDIRMPGINGIQAIREIRSFNSTALFYILSAYDEFDYAKEAISLGVSKYLMKPVSRQTIIDTVTEAIAEVDRLRSQRSDQLRIQEKLQTVLPVVESGFVSDMVMSDRVTDGNSYLQLLDITEKYAYACLIRFGQSGEDGRLISTVRSGVEGQDHYAVMRDIIKSYVRCIVGPVMSNQILVVVPTQKNQIEYERRIEIIEQTRKILTKLEEKTQLKFKAGISRVNRFQDLKVSYQEAQAALENSKARVTHIEDAVTSGVYEDDYPIEAERDMFAKLSAGDVEGMQAAADLYFSWILQHDPNDLNSMRLKALELVMRAEFDAFNAGSINYAYNDRKDYLTQINALISPKEVRTWFFLHMTQIASGIRDRADEQSESIVQKAQKYMRENYMKEISLDDVSKEVNVSPYYFSKLFKEEVGENFIEYLTKIRIGKAKEMLAKGSESVKEIGLASGYADSNYFSRIFKKQTGMTPSEYRDHLRADES</sequence>
<feature type="coiled-coil region" evidence="7">
    <location>
        <begin position="279"/>
        <end position="306"/>
    </location>
</feature>
<dbReference type="InterPro" id="IPR020449">
    <property type="entry name" value="Tscrpt_reg_AraC-type_HTH"/>
</dbReference>
<evidence type="ECO:0000256" key="4">
    <source>
        <dbReference type="ARBA" id="ARBA00023163"/>
    </source>
</evidence>
<dbReference type="PANTHER" id="PTHR43280">
    <property type="entry name" value="ARAC-FAMILY TRANSCRIPTIONAL REGULATOR"/>
    <property type="match status" value="1"/>
</dbReference>
<keyword evidence="3" id="KW-0238">DNA-binding</keyword>
<dbReference type="PRINTS" id="PR00032">
    <property type="entry name" value="HTHARAC"/>
</dbReference>
<dbReference type="InterPro" id="IPR011006">
    <property type="entry name" value="CheY-like_superfamily"/>
</dbReference>
<keyword evidence="2" id="KW-0805">Transcription regulation</keyword>
<evidence type="ECO:0000313" key="11">
    <source>
        <dbReference type="Proteomes" id="UP000481852"/>
    </source>
</evidence>
<dbReference type="SUPFAM" id="SSF52172">
    <property type="entry name" value="CheY-like"/>
    <property type="match status" value="1"/>
</dbReference>
<dbReference type="CDD" id="cd17536">
    <property type="entry name" value="REC_YesN-like"/>
    <property type="match status" value="1"/>
</dbReference>